<evidence type="ECO:0000256" key="2">
    <source>
        <dbReference type="ARBA" id="ARBA00022649"/>
    </source>
</evidence>
<dbReference type="PANTHER" id="PTHR38781:SF1">
    <property type="entry name" value="ANTITOXIN DINJ-RELATED"/>
    <property type="match status" value="1"/>
</dbReference>
<gene>
    <name evidence="3" type="ORF">H8909_05770</name>
</gene>
<sequence length="91" mass="10311">MANTTNFSVRIDSDIKKQCEAVYGELGINLTTAINVFLRQSLRVGGFPFDVRLKQPNKETIEAMLEAERIARDPSVKRYSHVEEALKALKE</sequence>
<reference evidence="3 4" key="1">
    <citation type="submission" date="2020-08" db="EMBL/GenBank/DDBJ databases">
        <authorList>
            <person name="Liu C."/>
            <person name="Sun Q."/>
        </authorList>
    </citation>
    <scope>NUCLEOTIDE SEQUENCE [LARGE SCALE GENOMIC DNA]</scope>
    <source>
        <strain evidence="3 4">NSJ-22</strain>
    </source>
</reference>
<organism evidence="3 4">
    <name type="scientific">Catenibacterium faecis</name>
    <dbReference type="NCBI Taxonomy" id="2764323"/>
    <lineage>
        <taxon>Bacteria</taxon>
        <taxon>Bacillati</taxon>
        <taxon>Bacillota</taxon>
        <taxon>Erysipelotrichia</taxon>
        <taxon>Erysipelotrichales</taxon>
        <taxon>Coprobacillaceae</taxon>
        <taxon>Catenibacterium</taxon>
    </lineage>
</organism>
<accession>A0ABR7KAM7</accession>
<comment type="caution">
    <text evidence="3">The sequence shown here is derived from an EMBL/GenBank/DDBJ whole genome shotgun (WGS) entry which is preliminary data.</text>
</comment>
<dbReference type="InterPro" id="IPR026262">
    <property type="entry name" value="DinJ"/>
</dbReference>
<dbReference type="RefSeq" id="WP_187012156.1">
    <property type="nucleotide sequence ID" value="NZ_JACRWG010000018.1"/>
</dbReference>
<evidence type="ECO:0000313" key="3">
    <source>
        <dbReference type="EMBL" id="MBC6009755.1"/>
    </source>
</evidence>
<name>A0ABR7KAM7_9FIRM</name>
<dbReference type="PIRSF" id="PIRSF003108">
    <property type="entry name" value="DinJ"/>
    <property type="match status" value="1"/>
</dbReference>
<evidence type="ECO:0000256" key="1">
    <source>
        <dbReference type="ARBA" id="ARBA00010562"/>
    </source>
</evidence>
<proteinExistence type="inferred from homology"/>
<dbReference type="EMBL" id="JACRWG010000018">
    <property type="protein sequence ID" value="MBC6009755.1"/>
    <property type="molecule type" value="Genomic_DNA"/>
</dbReference>
<dbReference type="PANTHER" id="PTHR38781">
    <property type="entry name" value="ANTITOXIN DINJ-RELATED"/>
    <property type="match status" value="1"/>
</dbReference>
<dbReference type="Pfam" id="PF04221">
    <property type="entry name" value="RelB"/>
    <property type="match status" value="1"/>
</dbReference>
<dbReference type="InterPro" id="IPR013321">
    <property type="entry name" value="Arc_rbn_hlx_hlx"/>
</dbReference>
<keyword evidence="2" id="KW-1277">Toxin-antitoxin system</keyword>
<protein>
    <submittedName>
        <fullName evidence="3">Type II toxin-antitoxin system RelB/DinJ family antitoxin</fullName>
    </submittedName>
</protein>
<comment type="similarity">
    <text evidence="1">Belongs to the RelB/DinJ antitoxin family.</text>
</comment>
<evidence type="ECO:0000313" key="4">
    <source>
        <dbReference type="Proteomes" id="UP000603474"/>
    </source>
</evidence>
<dbReference type="Proteomes" id="UP000603474">
    <property type="component" value="Unassembled WGS sequence"/>
</dbReference>
<dbReference type="Gene3D" id="1.10.1220.10">
    <property type="entry name" value="Met repressor-like"/>
    <property type="match status" value="1"/>
</dbReference>
<dbReference type="InterPro" id="IPR007337">
    <property type="entry name" value="RelB/DinJ"/>
</dbReference>
<dbReference type="NCBIfam" id="TIGR02384">
    <property type="entry name" value="RelB_DinJ"/>
    <property type="match status" value="1"/>
</dbReference>
<keyword evidence="4" id="KW-1185">Reference proteome</keyword>